<dbReference type="RefSeq" id="XP_001432176.1">
    <property type="nucleotide sequence ID" value="XM_001432139.2"/>
</dbReference>
<dbReference type="InParanoid" id="A0C1W2"/>
<protein>
    <submittedName>
        <fullName evidence="1">Uncharacterized protein</fullName>
    </submittedName>
</protein>
<dbReference type="HOGENOM" id="CLU_916615_0_0_1"/>
<name>A0C1W2_PARTE</name>
<evidence type="ECO:0000313" key="1">
    <source>
        <dbReference type="EMBL" id="CAK64779.1"/>
    </source>
</evidence>
<sequence length="304" mass="36168">MPISKVRPRLVPTVKDKEIGICNQNCKWNDAQNNLQINLIIEFQLSQINISKYQVFNIQFSNNHVFVLSHSYGVNRFLCSLFFEFFFQYHLKNEIISIGKLMIHQYNQIRFNQIWIIFNSQLTTKLSKQIFNKCTPRCCNYNFIMRDFNKIRKNKFIYLEGDSDRFQYQYLQCMMKQIFTSQICKLSLKELVKIIISLLQGQNYQFQVFTLLSTMDFLQEVSNNQANAQTDGGNQGKLQKISFNPCFFYHQPSDNKQLSLQLHQLFRRNWNKQSPHVILMQISLHTLIYSHTIFQSLLLNTFSL</sequence>
<dbReference type="AlphaFoldDB" id="A0C1W2"/>
<keyword evidence="2" id="KW-1185">Reference proteome</keyword>
<organism evidence="1 2">
    <name type="scientific">Paramecium tetraurelia</name>
    <dbReference type="NCBI Taxonomy" id="5888"/>
    <lineage>
        <taxon>Eukaryota</taxon>
        <taxon>Sar</taxon>
        <taxon>Alveolata</taxon>
        <taxon>Ciliophora</taxon>
        <taxon>Intramacronucleata</taxon>
        <taxon>Oligohymenophorea</taxon>
        <taxon>Peniculida</taxon>
        <taxon>Parameciidae</taxon>
        <taxon>Paramecium</taxon>
    </lineage>
</organism>
<dbReference type="GeneID" id="5017960"/>
<gene>
    <name evidence="1" type="ORF">GSPATT00034256001</name>
</gene>
<reference evidence="1 2" key="1">
    <citation type="journal article" date="2006" name="Nature">
        <title>Global trends of whole-genome duplications revealed by the ciliate Paramecium tetraurelia.</title>
        <authorList>
            <consortium name="Genoscope"/>
            <person name="Aury J.-M."/>
            <person name="Jaillon O."/>
            <person name="Duret L."/>
            <person name="Noel B."/>
            <person name="Jubin C."/>
            <person name="Porcel B.M."/>
            <person name="Segurens B."/>
            <person name="Daubin V."/>
            <person name="Anthouard V."/>
            <person name="Aiach N."/>
            <person name="Arnaiz O."/>
            <person name="Billaut A."/>
            <person name="Beisson J."/>
            <person name="Blanc I."/>
            <person name="Bouhouche K."/>
            <person name="Camara F."/>
            <person name="Duharcourt S."/>
            <person name="Guigo R."/>
            <person name="Gogendeau D."/>
            <person name="Katinka M."/>
            <person name="Keller A.-M."/>
            <person name="Kissmehl R."/>
            <person name="Klotz C."/>
            <person name="Koll F."/>
            <person name="Le Moue A."/>
            <person name="Lepere C."/>
            <person name="Malinsky S."/>
            <person name="Nowacki M."/>
            <person name="Nowak J.K."/>
            <person name="Plattner H."/>
            <person name="Poulain J."/>
            <person name="Ruiz F."/>
            <person name="Serrano V."/>
            <person name="Zagulski M."/>
            <person name="Dessen P."/>
            <person name="Betermier M."/>
            <person name="Weissenbach J."/>
            <person name="Scarpelli C."/>
            <person name="Schachter V."/>
            <person name="Sperling L."/>
            <person name="Meyer E."/>
            <person name="Cohen J."/>
            <person name="Wincker P."/>
        </authorList>
    </citation>
    <scope>NUCLEOTIDE SEQUENCE [LARGE SCALE GENOMIC DNA]</scope>
    <source>
        <strain evidence="1 2">Stock d4-2</strain>
    </source>
</reference>
<evidence type="ECO:0000313" key="2">
    <source>
        <dbReference type="Proteomes" id="UP000000600"/>
    </source>
</evidence>
<dbReference type="KEGG" id="ptm:GSPATT00034256001"/>
<dbReference type="EMBL" id="CT868034">
    <property type="protein sequence ID" value="CAK64779.1"/>
    <property type="molecule type" value="Genomic_DNA"/>
</dbReference>
<dbReference type="Proteomes" id="UP000000600">
    <property type="component" value="Unassembled WGS sequence"/>
</dbReference>
<proteinExistence type="predicted"/>
<accession>A0C1W2</accession>